<proteinExistence type="predicted"/>
<evidence type="ECO:0000313" key="1">
    <source>
        <dbReference type="WBParaSite" id="TASK_0000192401-mRNA-1"/>
    </source>
</evidence>
<dbReference type="STRING" id="60517.A0A0R3VWY0"/>
<reference evidence="1" key="1">
    <citation type="submission" date="2017-02" db="UniProtKB">
        <authorList>
            <consortium name="WormBaseParasite"/>
        </authorList>
    </citation>
    <scope>IDENTIFICATION</scope>
</reference>
<name>A0A0R3VWY0_TAEAS</name>
<sequence>LRPAIKVNPLGHVILTSGALFSQTKVPPDPVHIQYYRFRIVDITIGLLERRNASEDGAETWSKVHEFTGHEVLSRKIRYVANVLQPENFQPSLKDTIILKVIHLTNTKEQVILVLPVNFVRIELALSRNEPLTILQMHQVSAVAVPRGNCITRWNLEVESVPPQPPHNMYYTVTKATKHGHIYLLKGNNDKVYLGLGSVFRQSDVNAGQLFYKFKRVINDRSEATLRIEKGLIYVKDKFHFRIHIHSYRPKKEHVFGIDILESSGEFKTPPSMLNLPLNFRKQVGFINKCGILTIKPPLLEMGKRDCLKIQTVQLKSPMFEYVVEILSQPQSGKVYIVQPDRKCAIDTTFLPATLSSFYQMAYNVNVSPEDVSIRVVRAPVSGCLLLDDHAVDEFDYSAILRYRITYWQCKSLHDRMFSIFNLTELRDATLLNSTLTVENFDVLTLGMIITPPEGITWGGRVDVKVRLTMNDLTALKNIKLHPSVTLPLIQVKANLLSVQLVNPSPRKFIEVRISRSPIQLRDILPLEAMEEADAVYRVLSVVLRLCQNDHCFVIYYKVPCRGKLITLISQFRVENVLIFSASDLRDGRVQFIPSTKCKNETDGDLNLLEQITDSRGSTHEQLLTIRISISPGRYAISFRNLTIGIGERVVLKKSNLHIIEMDDEGRKSPILGCSIFSNETVPEITKDWLFYDEVFVIEEPPTCGSVFSKRFVLKINIINLSCICLLFISFCCKKPS</sequence>
<dbReference type="WBParaSite" id="TASK_0000192401-mRNA-1">
    <property type="protein sequence ID" value="TASK_0000192401-mRNA-1"/>
    <property type="gene ID" value="TASK_0000192401"/>
</dbReference>
<dbReference type="AlphaFoldDB" id="A0A0R3VWY0"/>
<organism evidence="1">
    <name type="scientific">Taenia asiatica</name>
    <name type="common">Asian tapeworm</name>
    <dbReference type="NCBI Taxonomy" id="60517"/>
    <lineage>
        <taxon>Eukaryota</taxon>
        <taxon>Metazoa</taxon>
        <taxon>Spiralia</taxon>
        <taxon>Lophotrochozoa</taxon>
        <taxon>Platyhelminthes</taxon>
        <taxon>Cestoda</taxon>
        <taxon>Eucestoda</taxon>
        <taxon>Cyclophyllidea</taxon>
        <taxon>Taeniidae</taxon>
        <taxon>Taenia</taxon>
    </lineage>
</organism>
<protein>
    <submittedName>
        <fullName evidence="1">SHR-BD domain-containing protein</fullName>
    </submittedName>
</protein>
<accession>A0A0R3VWY0</accession>